<dbReference type="GO" id="GO:0061799">
    <property type="term" value="F:cyclic pyranopterin monophosphate synthase activity"/>
    <property type="evidence" value="ECO:0007669"/>
    <property type="project" value="UniProtKB-UniRule"/>
</dbReference>
<feature type="domain" description="Molybdopterin cofactor biosynthesis C (MoaC)" evidence="8">
    <location>
        <begin position="29"/>
        <end position="164"/>
    </location>
</feature>
<evidence type="ECO:0000256" key="1">
    <source>
        <dbReference type="ARBA" id="ARBA00001637"/>
    </source>
</evidence>
<dbReference type="InterPro" id="IPR023045">
    <property type="entry name" value="MoaC"/>
</dbReference>
<dbReference type="Gene3D" id="3.30.70.640">
    <property type="entry name" value="Molybdopterin cofactor biosynthesis C (MoaC) domain"/>
    <property type="match status" value="1"/>
</dbReference>
<dbReference type="NCBIfam" id="TIGR00581">
    <property type="entry name" value="moaC"/>
    <property type="match status" value="1"/>
</dbReference>
<evidence type="ECO:0000256" key="2">
    <source>
        <dbReference type="ARBA" id="ARBA00005046"/>
    </source>
</evidence>
<dbReference type="EC" id="4.6.1.17" evidence="3 7"/>
<sequence>MFINLRDSFMSQSSSHLITHLDAQGRLRMVDVSDKNVTSRTAIAEGVVRMSQTAFEVLRDGRAGKGAVLAAAEMAAIGGCKRTAELIPLCHPLSLTKVQAVLTLDARLPGVRVQVTTKTCAQTGVEMEALTGVSVACLTVYDMLKAVDKGMTIEGLGLCEKTGGKSGDWRRAGGALS</sequence>
<dbReference type="InterPro" id="IPR047594">
    <property type="entry name" value="MoaC_bact/euk"/>
</dbReference>
<protein>
    <recommendedName>
        <fullName evidence="3 7">Cyclic pyranopterin monophosphate synthase</fullName>
        <ecNumber evidence="3 7">4.6.1.17</ecNumber>
    </recommendedName>
    <alternativeName>
        <fullName evidence="7">Molybdenum cofactor biosynthesis protein C</fullName>
    </alternativeName>
</protein>
<evidence type="ECO:0000256" key="3">
    <source>
        <dbReference type="ARBA" id="ARBA00012575"/>
    </source>
</evidence>
<comment type="function">
    <text evidence="6 7">Catalyzes the conversion of (8S)-3',8-cyclo-7,8-dihydroguanosine 5'-triphosphate to cyclic pyranopterin monophosphate (cPMP).</text>
</comment>
<dbReference type="GO" id="GO:0006777">
    <property type="term" value="P:Mo-molybdopterin cofactor biosynthetic process"/>
    <property type="evidence" value="ECO:0007669"/>
    <property type="project" value="UniProtKB-UniRule"/>
</dbReference>
<organism evidence="9 10">
    <name type="scientific">Oceanococcus atlanticus</name>
    <dbReference type="NCBI Taxonomy" id="1317117"/>
    <lineage>
        <taxon>Bacteria</taxon>
        <taxon>Pseudomonadati</taxon>
        <taxon>Pseudomonadota</taxon>
        <taxon>Gammaproteobacteria</taxon>
        <taxon>Chromatiales</taxon>
        <taxon>Oceanococcaceae</taxon>
        <taxon>Oceanococcus</taxon>
    </lineage>
</organism>
<dbReference type="Proteomes" id="UP000192342">
    <property type="component" value="Unassembled WGS sequence"/>
</dbReference>
<evidence type="ECO:0000256" key="7">
    <source>
        <dbReference type="HAMAP-Rule" id="MF_01224"/>
    </source>
</evidence>
<dbReference type="EMBL" id="AQQV01000003">
    <property type="protein sequence ID" value="ORE86414.1"/>
    <property type="molecule type" value="Genomic_DNA"/>
</dbReference>
<proteinExistence type="inferred from homology"/>
<feature type="binding site" evidence="7">
    <location>
        <begin position="89"/>
        <end position="91"/>
    </location>
    <ligand>
        <name>substrate</name>
    </ligand>
</feature>
<evidence type="ECO:0000256" key="4">
    <source>
        <dbReference type="ARBA" id="ARBA00023150"/>
    </source>
</evidence>
<comment type="caution">
    <text evidence="9">The sequence shown here is derived from an EMBL/GenBank/DDBJ whole genome shotgun (WGS) entry which is preliminary data.</text>
</comment>
<gene>
    <name evidence="7 9" type="primary">moaC</name>
    <name evidence="9" type="ORF">ATO7_13993</name>
</gene>
<feature type="active site" evidence="7">
    <location>
        <position position="142"/>
    </location>
</feature>
<keyword evidence="10" id="KW-1185">Reference proteome</keyword>
<dbReference type="NCBIfam" id="NF006870">
    <property type="entry name" value="PRK09364.1"/>
    <property type="match status" value="1"/>
</dbReference>
<dbReference type="InterPro" id="IPR002820">
    <property type="entry name" value="Mopterin_CF_biosynth-C_dom"/>
</dbReference>
<dbReference type="SUPFAM" id="SSF55040">
    <property type="entry name" value="Molybdenum cofactor biosynthesis protein C, MoaC"/>
    <property type="match status" value="1"/>
</dbReference>
<dbReference type="Pfam" id="PF01967">
    <property type="entry name" value="MoaC"/>
    <property type="match status" value="1"/>
</dbReference>
<comment type="subunit">
    <text evidence="7">Homohexamer; trimer of dimers.</text>
</comment>
<dbReference type="CDD" id="cd01420">
    <property type="entry name" value="MoaC_PE"/>
    <property type="match status" value="1"/>
</dbReference>
<reference evidence="9 10" key="1">
    <citation type="submission" date="2013-04" db="EMBL/GenBank/DDBJ databases">
        <title>Oceanococcus atlanticus 22II-S10r2 Genome Sequencing.</title>
        <authorList>
            <person name="Lai Q."/>
            <person name="Li G."/>
            <person name="Shao Z."/>
        </authorList>
    </citation>
    <scope>NUCLEOTIDE SEQUENCE [LARGE SCALE GENOMIC DNA]</scope>
    <source>
        <strain evidence="9 10">22II-S10r2</strain>
    </source>
</reference>
<dbReference type="STRING" id="1317117.ATO7_13993"/>
<evidence type="ECO:0000259" key="8">
    <source>
        <dbReference type="Pfam" id="PF01967"/>
    </source>
</evidence>
<evidence type="ECO:0000313" key="9">
    <source>
        <dbReference type="EMBL" id="ORE86414.1"/>
    </source>
</evidence>
<dbReference type="HAMAP" id="MF_01224_B">
    <property type="entry name" value="MoaC_B"/>
    <property type="match status" value="1"/>
</dbReference>
<name>A0A1Y1SDZ9_9GAMM</name>
<evidence type="ECO:0000256" key="5">
    <source>
        <dbReference type="ARBA" id="ARBA00023239"/>
    </source>
</evidence>
<dbReference type="InterPro" id="IPR036522">
    <property type="entry name" value="MoaC_sf"/>
</dbReference>
<dbReference type="UniPathway" id="UPA00344"/>
<accession>A0A1Y1SDZ9</accession>
<keyword evidence="4 7" id="KW-0501">Molybdenum cofactor biosynthesis</keyword>
<feature type="binding site" evidence="7">
    <location>
        <begin position="127"/>
        <end position="128"/>
    </location>
    <ligand>
        <name>substrate</name>
    </ligand>
</feature>
<comment type="similarity">
    <text evidence="7">Belongs to the MoaC family.</text>
</comment>
<keyword evidence="5 7" id="KW-0456">Lyase</keyword>
<comment type="catalytic activity">
    <reaction evidence="1 7">
        <text>(8S)-3',8-cyclo-7,8-dihydroguanosine 5'-triphosphate = cyclic pyranopterin phosphate + diphosphate</text>
        <dbReference type="Rhea" id="RHEA:49580"/>
        <dbReference type="ChEBI" id="CHEBI:33019"/>
        <dbReference type="ChEBI" id="CHEBI:59648"/>
        <dbReference type="ChEBI" id="CHEBI:131766"/>
        <dbReference type="EC" id="4.6.1.17"/>
    </reaction>
</comment>
<evidence type="ECO:0000256" key="6">
    <source>
        <dbReference type="ARBA" id="ARBA00055087"/>
    </source>
</evidence>
<comment type="pathway">
    <text evidence="2 7">Cofactor biosynthesis; molybdopterin biosynthesis.</text>
</comment>
<evidence type="ECO:0000313" key="10">
    <source>
        <dbReference type="Proteomes" id="UP000192342"/>
    </source>
</evidence>
<dbReference type="AlphaFoldDB" id="A0A1Y1SDZ9"/>